<dbReference type="EMBL" id="JAVYAA010000001">
    <property type="protein sequence ID" value="MDT8975405.1"/>
    <property type="molecule type" value="Genomic_DNA"/>
</dbReference>
<keyword evidence="1" id="KW-1133">Transmembrane helix</keyword>
<proteinExistence type="predicted"/>
<feature type="transmembrane region" description="Helical" evidence="1">
    <location>
        <begin position="34"/>
        <end position="52"/>
    </location>
</feature>
<keyword evidence="3" id="KW-1185">Reference proteome</keyword>
<comment type="caution">
    <text evidence="2">The sequence shown here is derived from an EMBL/GenBank/DDBJ whole genome shotgun (WGS) entry which is preliminary data.</text>
</comment>
<evidence type="ECO:0000313" key="2">
    <source>
        <dbReference type="EMBL" id="MDT8975405.1"/>
    </source>
</evidence>
<evidence type="ECO:0000256" key="1">
    <source>
        <dbReference type="SAM" id="Phobius"/>
    </source>
</evidence>
<reference evidence="3" key="1">
    <citation type="submission" date="2023-09" db="EMBL/GenBank/DDBJ databases">
        <title>Paenibacillus sp. chi10 Genome sequencing and assembly.</title>
        <authorList>
            <person name="Kim I."/>
        </authorList>
    </citation>
    <scope>NUCLEOTIDE SEQUENCE [LARGE SCALE GENOMIC DNA]</scope>
    <source>
        <strain evidence="3">chi10</strain>
    </source>
</reference>
<protein>
    <submittedName>
        <fullName evidence="2">Uncharacterized protein</fullName>
    </submittedName>
</protein>
<keyword evidence="1" id="KW-0472">Membrane</keyword>
<dbReference type="AlphaFoldDB" id="A0AAJ2N325"/>
<evidence type="ECO:0000313" key="3">
    <source>
        <dbReference type="Proteomes" id="UP001250538"/>
    </source>
</evidence>
<gene>
    <name evidence="2" type="ORF">RQP50_04000</name>
</gene>
<accession>A0AAJ2N325</accession>
<sequence>MAKLSVKQQLLASFIVFVVSNVVAIATPWNQYKMLFMTPVIVFSAFVGILISKKILKNDDKS</sequence>
<dbReference type="Proteomes" id="UP001250538">
    <property type="component" value="Unassembled WGS sequence"/>
</dbReference>
<organism evidence="2 3">
    <name type="scientific">Paenibacillus suaedae</name>
    <dbReference type="NCBI Taxonomy" id="3077233"/>
    <lineage>
        <taxon>Bacteria</taxon>
        <taxon>Bacillati</taxon>
        <taxon>Bacillota</taxon>
        <taxon>Bacilli</taxon>
        <taxon>Bacillales</taxon>
        <taxon>Paenibacillaceae</taxon>
        <taxon>Paenibacillus</taxon>
    </lineage>
</organism>
<name>A0AAJ2N325_9BACL</name>
<keyword evidence="1" id="KW-0812">Transmembrane</keyword>
<dbReference type="RefSeq" id="WP_315743420.1">
    <property type="nucleotide sequence ID" value="NZ_JAVYAA010000001.1"/>
</dbReference>